<proteinExistence type="predicted"/>
<protein>
    <recommendedName>
        <fullName evidence="3">RRM domain-containing protein</fullName>
    </recommendedName>
</protein>
<keyword evidence="2" id="KW-1185">Reference proteome</keyword>
<evidence type="ECO:0000313" key="1">
    <source>
        <dbReference type="EMBL" id="KAK8540078.1"/>
    </source>
</evidence>
<comment type="caution">
    <text evidence="1">The sequence shown here is derived from an EMBL/GenBank/DDBJ whole genome shotgun (WGS) entry which is preliminary data.</text>
</comment>
<dbReference type="SUPFAM" id="SSF54928">
    <property type="entry name" value="RNA-binding domain, RBD"/>
    <property type="match status" value="1"/>
</dbReference>
<dbReference type="Gene3D" id="3.30.70.330">
    <property type="match status" value="1"/>
</dbReference>
<dbReference type="CDD" id="cd00590">
    <property type="entry name" value="RRM_SF"/>
    <property type="match status" value="1"/>
</dbReference>
<sequence length="222" mass="25537">MERQRLASFTVFVNKVSRRIHKSVLWEAFNFHGEIYDVYIAYWNKKCIHQNITFVFVLFCSKSSMLKAIEKGERIALPPRVEAGPRKTTQENSYKVKESRSYKDVLVGLAPDARISGKAKSPTNASEREVSGDDPKCDAIVQVKVDTNCVVDIPKEDMLWVKRFLDVTIQKLPIRVTTYALPTWWEDGRMFRLQMACLAHLRLAPLTGGILASEERWGSWRL</sequence>
<gene>
    <name evidence="1" type="ORF">V6N12_046371</name>
</gene>
<reference evidence="1 2" key="1">
    <citation type="journal article" date="2024" name="G3 (Bethesda)">
        <title>Genome assembly of Hibiscus sabdariffa L. provides insights into metabolisms of medicinal natural products.</title>
        <authorList>
            <person name="Kim T."/>
        </authorList>
    </citation>
    <scope>NUCLEOTIDE SEQUENCE [LARGE SCALE GENOMIC DNA]</scope>
    <source>
        <strain evidence="1">TK-2024</strain>
        <tissue evidence="1">Old leaves</tissue>
    </source>
</reference>
<dbReference type="InterPro" id="IPR035979">
    <property type="entry name" value="RBD_domain_sf"/>
</dbReference>
<evidence type="ECO:0000313" key="2">
    <source>
        <dbReference type="Proteomes" id="UP001472677"/>
    </source>
</evidence>
<evidence type="ECO:0008006" key="3">
    <source>
        <dbReference type="Google" id="ProtNLM"/>
    </source>
</evidence>
<organism evidence="1 2">
    <name type="scientific">Hibiscus sabdariffa</name>
    <name type="common">roselle</name>
    <dbReference type="NCBI Taxonomy" id="183260"/>
    <lineage>
        <taxon>Eukaryota</taxon>
        <taxon>Viridiplantae</taxon>
        <taxon>Streptophyta</taxon>
        <taxon>Embryophyta</taxon>
        <taxon>Tracheophyta</taxon>
        <taxon>Spermatophyta</taxon>
        <taxon>Magnoliopsida</taxon>
        <taxon>eudicotyledons</taxon>
        <taxon>Gunneridae</taxon>
        <taxon>Pentapetalae</taxon>
        <taxon>rosids</taxon>
        <taxon>malvids</taxon>
        <taxon>Malvales</taxon>
        <taxon>Malvaceae</taxon>
        <taxon>Malvoideae</taxon>
        <taxon>Hibiscus</taxon>
    </lineage>
</organism>
<name>A0ABR2DIG3_9ROSI</name>
<dbReference type="EMBL" id="JBBPBM010000025">
    <property type="protein sequence ID" value="KAK8540078.1"/>
    <property type="molecule type" value="Genomic_DNA"/>
</dbReference>
<dbReference type="InterPro" id="IPR012677">
    <property type="entry name" value="Nucleotide-bd_a/b_plait_sf"/>
</dbReference>
<accession>A0ABR2DIG3</accession>
<dbReference type="Proteomes" id="UP001472677">
    <property type="component" value="Unassembled WGS sequence"/>
</dbReference>